<dbReference type="Gene3D" id="1.20.5.1930">
    <property type="match status" value="1"/>
</dbReference>
<accession>A0ABW2P440</accession>
<proteinExistence type="predicted"/>
<dbReference type="Gene3D" id="3.30.565.10">
    <property type="entry name" value="Histidine kinase-like ATPase, C-terminal domain"/>
    <property type="match status" value="1"/>
</dbReference>
<feature type="transmembrane region" description="Helical" evidence="5">
    <location>
        <begin position="116"/>
        <end position="140"/>
    </location>
</feature>
<keyword evidence="5" id="KW-1133">Transmembrane helix</keyword>
<dbReference type="InterPro" id="IPR036890">
    <property type="entry name" value="HATPase_C_sf"/>
</dbReference>
<evidence type="ECO:0000256" key="3">
    <source>
        <dbReference type="ARBA" id="ARBA00023012"/>
    </source>
</evidence>
<dbReference type="Pfam" id="PF07730">
    <property type="entry name" value="HisKA_3"/>
    <property type="match status" value="1"/>
</dbReference>
<sequence>MHEQGLFGATAWPVWNLTPVSDGRWRRARGVVVLALFLVWPLRDAITAVVRPGAGPAQVLVAALVLLYGAVWVFAMMYGVTRPPRDRLVIIGLLFALGTGVALLRGHPADLGHLAYALTVAVWLLPARWGLLLALAVGTGELAATWALNGGVGWSDAQELISQTVTPVAVGLLVRLVIQLSRARQEIETLAAAAERARLARDLHDVLGHSLTTITAKTGLARRLLESGADPERALAELRDVERLSRQAHGEIRATVSGQRRPSLTVELLGAREALRAAGIAATLPASVDHVPAELVEPFAYVLREGVTNVIRHSGATRCEVRLGEAALEVRDNGRSPARVRPAGNGLTGLAERLCAVEGRLEAGPLPQGGYRLRASRT</sequence>
<evidence type="ECO:0000256" key="2">
    <source>
        <dbReference type="ARBA" id="ARBA00022777"/>
    </source>
</evidence>
<comment type="caution">
    <text evidence="7">The sequence shown here is derived from an EMBL/GenBank/DDBJ whole genome shotgun (WGS) entry which is preliminary data.</text>
</comment>
<dbReference type="InterPro" id="IPR050482">
    <property type="entry name" value="Sensor_HK_TwoCompSys"/>
</dbReference>
<name>A0ABW2P440_9ACTN</name>
<gene>
    <name evidence="7" type="ORF">ACFQSB_10090</name>
</gene>
<dbReference type="EMBL" id="JBHTCG010000005">
    <property type="protein sequence ID" value="MFC7382553.1"/>
    <property type="molecule type" value="Genomic_DNA"/>
</dbReference>
<keyword evidence="4" id="KW-0175">Coiled coil</keyword>
<feature type="transmembrane region" description="Helical" evidence="5">
    <location>
        <begin position="31"/>
        <end position="50"/>
    </location>
</feature>
<keyword evidence="1" id="KW-0808">Transferase</keyword>
<feature type="coiled-coil region" evidence="4">
    <location>
        <begin position="173"/>
        <end position="200"/>
    </location>
</feature>
<keyword evidence="2 7" id="KW-0418">Kinase</keyword>
<feature type="domain" description="Signal transduction histidine kinase subgroup 3 dimerisation and phosphoacceptor" evidence="6">
    <location>
        <begin position="195"/>
        <end position="262"/>
    </location>
</feature>
<protein>
    <submittedName>
        <fullName evidence="7">Sensor histidine kinase</fullName>
    </submittedName>
</protein>
<dbReference type="PANTHER" id="PTHR24421:SF63">
    <property type="entry name" value="SENSOR HISTIDINE KINASE DESK"/>
    <property type="match status" value="1"/>
</dbReference>
<dbReference type="RefSeq" id="WP_380825821.1">
    <property type="nucleotide sequence ID" value="NZ_JBHTCG010000005.1"/>
</dbReference>
<keyword evidence="8" id="KW-1185">Reference proteome</keyword>
<organism evidence="7 8">
    <name type="scientific">Sphaerisporangium rhizosphaerae</name>
    <dbReference type="NCBI Taxonomy" id="2269375"/>
    <lineage>
        <taxon>Bacteria</taxon>
        <taxon>Bacillati</taxon>
        <taxon>Actinomycetota</taxon>
        <taxon>Actinomycetes</taxon>
        <taxon>Streptosporangiales</taxon>
        <taxon>Streptosporangiaceae</taxon>
        <taxon>Sphaerisporangium</taxon>
    </lineage>
</organism>
<dbReference type="GO" id="GO:0016301">
    <property type="term" value="F:kinase activity"/>
    <property type="evidence" value="ECO:0007669"/>
    <property type="project" value="UniProtKB-KW"/>
</dbReference>
<keyword evidence="5" id="KW-0472">Membrane</keyword>
<evidence type="ECO:0000313" key="8">
    <source>
        <dbReference type="Proteomes" id="UP001596496"/>
    </source>
</evidence>
<evidence type="ECO:0000256" key="5">
    <source>
        <dbReference type="SAM" id="Phobius"/>
    </source>
</evidence>
<evidence type="ECO:0000256" key="1">
    <source>
        <dbReference type="ARBA" id="ARBA00022679"/>
    </source>
</evidence>
<feature type="transmembrane region" description="Helical" evidence="5">
    <location>
        <begin position="59"/>
        <end position="81"/>
    </location>
</feature>
<reference evidence="8" key="1">
    <citation type="journal article" date="2019" name="Int. J. Syst. Evol. Microbiol.">
        <title>The Global Catalogue of Microorganisms (GCM) 10K type strain sequencing project: providing services to taxonomists for standard genome sequencing and annotation.</title>
        <authorList>
            <consortium name="The Broad Institute Genomics Platform"/>
            <consortium name="The Broad Institute Genome Sequencing Center for Infectious Disease"/>
            <person name="Wu L."/>
            <person name="Ma J."/>
        </authorList>
    </citation>
    <scope>NUCLEOTIDE SEQUENCE [LARGE SCALE GENOMIC DNA]</scope>
    <source>
        <strain evidence="8">CECT 7649</strain>
    </source>
</reference>
<dbReference type="Proteomes" id="UP001596496">
    <property type="component" value="Unassembled WGS sequence"/>
</dbReference>
<evidence type="ECO:0000256" key="4">
    <source>
        <dbReference type="SAM" id="Coils"/>
    </source>
</evidence>
<feature type="transmembrane region" description="Helical" evidence="5">
    <location>
        <begin position="87"/>
        <end position="104"/>
    </location>
</feature>
<evidence type="ECO:0000313" key="7">
    <source>
        <dbReference type="EMBL" id="MFC7382553.1"/>
    </source>
</evidence>
<evidence type="ECO:0000259" key="6">
    <source>
        <dbReference type="Pfam" id="PF07730"/>
    </source>
</evidence>
<dbReference type="InterPro" id="IPR011712">
    <property type="entry name" value="Sig_transdc_His_kin_sub3_dim/P"/>
</dbReference>
<keyword evidence="5" id="KW-0812">Transmembrane</keyword>
<dbReference type="PANTHER" id="PTHR24421">
    <property type="entry name" value="NITRATE/NITRITE SENSOR PROTEIN NARX-RELATED"/>
    <property type="match status" value="1"/>
</dbReference>
<dbReference type="CDD" id="cd16917">
    <property type="entry name" value="HATPase_UhpB-NarQ-NarX-like"/>
    <property type="match status" value="1"/>
</dbReference>
<keyword evidence="3" id="KW-0902">Two-component regulatory system</keyword>